<evidence type="ECO:0000313" key="3">
    <source>
        <dbReference type="EMBL" id="PRX57304.1"/>
    </source>
</evidence>
<dbReference type="EMBL" id="PVYX01000001">
    <property type="protein sequence ID" value="PRX57304.1"/>
    <property type="molecule type" value="Genomic_DNA"/>
</dbReference>
<keyword evidence="3" id="KW-0540">Nuclease</keyword>
<accession>A0A2T0MI94</accession>
<dbReference type="Pfam" id="PF02021">
    <property type="entry name" value="UPF0102"/>
    <property type="match status" value="1"/>
</dbReference>
<evidence type="ECO:0000256" key="2">
    <source>
        <dbReference type="HAMAP-Rule" id="MF_00048"/>
    </source>
</evidence>
<organism evidence="3 4">
    <name type="scientific">Flagellimonas meridianipacifica</name>
    <dbReference type="NCBI Taxonomy" id="1080225"/>
    <lineage>
        <taxon>Bacteria</taxon>
        <taxon>Pseudomonadati</taxon>
        <taxon>Bacteroidota</taxon>
        <taxon>Flavobacteriia</taxon>
        <taxon>Flavobacteriales</taxon>
        <taxon>Flavobacteriaceae</taxon>
        <taxon>Flagellimonas</taxon>
    </lineage>
</organism>
<dbReference type="PANTHER" id="PTHR34039:SF1">
    <property type="entry name" value="UPF0102 PROTEIN YRAN"/>
    <property type="match status" value="1"/>
</dbReference>
<evidence type="ECO:0000256" key="1">
    <source>
        <dbReference type="ARBA" id="ARBA00006738"/>
    </source>
</evidence>
<proteinExistence type="inferred from homology"/>
<sequence>MGQHNAFGHQGERIAANFLKEKGYQILEQNYRYDRAEVDILAQKEGTLVVVEVKSRTSDFLEDISQVINQGKIKRLVKAADHYIQENNLDVEVRFDVIIVKGGSKGFEVEHLESAFHYF</sequence>
<dbReference type="Proteomes" id="UP000237640">
    <property type="component" value="Unassembled WGS sequence"/>
</dbReference>
<evidence type="ECO:0000313" key="4">
    <source>
        <dbReference type="Proteomes" id="UP000237640"/>
    </source>
</evidence>
<reference evidence="3 4" key="1">
    <citation type="submission" date="2018-03" db="EMBL/GenBank/DDBJ databases">
        <title>Genomic Encyclopedia of Archaeal and Bacterial Type Strains, Phase II (KMG-II): from individual species to whole genera.</title>
        <authorList>
            <person name="Goeker M."/>
        </authorList>
    </citation>
    <scope>NUCLEOTIDE SEQUENCE [LARGE SCALE GENOMIC DNA]</scope>
    <source>
        <strain evidence="3 4">DSM 25027</strain>
    </source>
</reference>
<dbReference type="InterPro" id="IPR003509">
    <property type="entry name" value="UPF0102_YraN-like"/>
</dbReference>
<keyword evidence="3" id="KW-0378">Hydrolase</keyword>
<keyword evidence="4" id="KW-1185">Reference proteome</keyword>
<dbReference type="CDD" id="cd20736">
    <property type="entry name" value="PoNe_Nuclease"/>
    <property type="match status" value="1"/>
</dbReference>
<dbReference type="InterPro" id="IPR011335">
    <property type="entry name" value="Restrct_endonuc-II-like"/>
</dbReference>
<dbReference type="GO" id="GO:0003676">
    <property type="term" value="F:nucleic acid binding"/>
    <property type="evidence" value="ECO:0007669"/>
    <property type="project" value="InterPro"/>
</dbReference>
<dbReference type="SUPFAM" id="SSF52980">
    <property type="entry name" value="Restriction endonuclease-like"/>
    <property type="match status" value="1"/>
</dbReference>
<protein>
    <recommendedName>
        <fullName evidence="2">UPF0102 protein CLV81_1307</fullName>
    </recommendedName>
</protein>
<comment type="caution">
    <text evidence="3">The sequence shown here is derived from an EMBL/GenBank/DDBJ whole genome shotgun (WGS) entry which is preliminary data.</text>
</comment>
<dbReference type="AlphaFoldDB" id="A0A2T0MI94"/>
<keyword evidence="3" id="KW-0255">Endonuclease</keyword>
<dbReference type="PANTHER" id="PTHR34039">
    <property type="entry name" value="UPF0102 PROTEIN YRAN"/>
    <property type="match status" value="1"/>
</dbReference>
<dbReference type="Gene3D" id="3.40.1350.10">
    <property type="match status" value="1"/>
</dbReference>
<comment type="similarity">
    <text evidence="1 2">Belongs to the UPF0102 family.</text>
</comment>
<dbReference type="OrthoDB" id="9802516at2"/>
<gene>
    <name evidence="3" type="ORF">CLV81_1307</name>
</gene>
<dbReference type="GO" id="GO:0004519">
    <property type="term" value="F:endonuclease activity"/>
    <property type="evidence" value="ECO:0007669"/>
    <property type="project" value="UniProtKB-KW"/>
</dbReference>
<dbReference type="RefSeq" id="WP_106144203.1">
    <property type="nucleotide sequence ID" value="NZ_PVYX01000001.1"/>
</dbReference>
<name>A0A2T0MI94_9FLAO</name>
<dbReference type="HAMAP" id="MF_00048">
    <property type="entry name" value="UPF0102"/>
    <property type="match status" value="1"/>
</dbReference>
<dbReference type="InterPro" id="IPR011856">
    <property type="entry name" value="tRNA_endonuc-like_dom_sf"/>
</dbReference>